<sequence>MSNCLGAGKPQLNLKSSISRGTLDIENKKFKWASVMADTSTLFNHDVKRQGGQKTNSCWTARRLVAKKPPQVPEPFSHATDRKKMADKYTFKKTRHLQPPADNNEDNNHSNNSA</sequence>
<comment type="caution">
    <text evidence="2">The sequence shown here is derived from an EMBL/GenBank/DDBJ whole genome shotgun (WGS) entry which is preliminary data.</text>
</comment>
<keyword evidence="4" id="KW-1185">Reference proteome</keyword>
<protein>
    <submittedName>
        <fullName evidence="2">Uncharacterized protein</fullName>
    </submittedName>
</protein>
<accession>A0A813E4B5</accession>
<evidence type="ECO:0000313" key="3">
    <source>
        <dbReference type="EMBL" id="CAE8743259.1"/>
    </source>
</evidence>
<evidence type="ECO:0000313" key="4">
    <source>
        <dbReference type="Proteomes" id="UP000654075"/>
    </source>
</evidence>
<proteinExistence type="predicted"/>
<gene>
    <name evidence="2" type="ORF">PGLA1383_LOCUS12231</name>
    <name evidence="3" type="ORF">PGLA2088_LOCUS51314</name>
</gene>
<dbReference type="Proteomes" id="UP000654075">
    <property type="component" value="Unassembled WGS sequence"/>
</dbReference>
<feature type="region of interest" description="Disordered" evidence="1">
    <location>
        <begin position="69"/>
        <end position="114"/>
    </location>
</feature>
<dbReference type="EMBL" id="CAJNNW010037615">
    <property type="protein sequence ID" value="CAE8743259.1"/>
    <property type="molecule type" value="Genomic_DNA"/>
</dbReference>
<dbReference type="AlphaFoldDB" id="A0A813E4B5"/>
<dbReference type="EMBL" id="CAJNNV010006455">
    <property type="protein sequence ID" value="CAE8593638.1"/>
    <property type="molecule type" value="Genomic_DNA"/>
</dbReference>
<organism evidence="2 4">
    <name type="scientific">Polarella glacialis</name>
    <name type="common">Dinoflagellate</name>
    <dbReference type="NCBI Taxonomy" id="89957"/>
    <lineage>
        <taxon>Eukaryota</taxon>
        <taxon>Sar</taxon>
        <taxon>Alveolata</taxon>
        <taxon>Dinophyceae</taxon>
        <taxon>Suessiales</taxon>
        <taxon>Suessiaceae</taxon>
        <taxon>Polarella</taxon>
    </lineage>
</organism>
<feature type="compositionally biased region" description="Basic and acidic residues" evidence="1">
    <location>
        <begin position="79"/>
        <end position="90"/>
    </location>
</feature>
<dbReference type="Proteomes" id="UP000626109">
    <property type="component" value="Unassembled WGS sequence"/>
</dbReference>
<evidence type="ECO:0000313" key="2">
    <source>
        <dbReference type="EMBL" id="CAE8593638.1"/>
    </source>
</evidence>
<reference evidence="2" key="1">
    <citation type="submission" date="2021-02" db="EMBL/GenBank/DDBJ databases">
        <authorList>
            <person name="Dougan E. K."/>
            <person name="Rhodes N."/>
            <person name="Thang M."/>
            <person name="Chan C."/>
        </authorList>
    </citation>
    <scope>NUCLEOTIDE SEQUENCE</scope>
</reference>
<evidence type="ECO:0000256" key="1">
    <source>
        <dbReference type="SAM" id="MobiDB-lite"/>
    </source>
</evidence>
<name>A0A813E4B5_POLGL</name>